<dbReference type="EMBL" id="SEYY01022224">
    <property type="protein sequence ID" value="KAB7495699.1"/>
    <property type="molecule type" value="Genomic_DNA"/>
</dbReference>
<accession>A0A5N5SQ09</accession>
<reference evidence="2 3" key="1">
    <citation type="journal article" date="2019" name="PLoS Biol.">
        <title>Sex chromosomes control vertical transmission of feminizing Wolbachia symbionts in an isopod.</title>
        <authorList>
            <person name="Becking T."/>
            <person name="Chebbi M.A."/>
            <person name="Giraud I."/>
            <person name="Moumen B."/>
            <person name="Laverre T."/>
            <person name="Caubet Y."/>
            <person name="Peccoud J."/>
            <person name="Gilbert C."/>
            <person name="Cordaux R."/>
        </authorList>
    </citation>
    <scope>NUCLEOTIDE SEQUENCE [LARGE SCALE GENOMIC DNA]</scope>
    <source>
        <strain evidence="2">ANa2</strain>
        <tissue evidence="2">Whole body excluding digestive tract and cuticle</tissue>
    </source>
</reference>
<evidence type="ECO:0000313" key="3">
    <source>
        <dbReference type="Proteomes" id="UP000326759"/>
    </source>
</evidence>
<organism evidence="2 3">
    <name type="scientific">Armadillidium nasatum</name>
    <dbReference type="NCBI Taxonomy" id="96803"/>
    <lineage>
        <taxon>Eukaryota</taxon>
        <taxon>Metazoa</taxon>
        <taxon>Ecdysozoa</taxon>
        <taxon>Arthropoda</taxon>
        <taxon>Crustacea</taxon>
        <taxon>Multicrustacea</taxon>
        <taxon>Malacostraca</taxon>
        <taxon>Eumalacostraca</taxon>
        <taxon>Peracarida</taxon>
        <taxon>Isopoda</taxon>
        <taxon>Oniscidea</taxon>
        <taxon>Crinocheta</taxon>
        <taxon>Armadillidiidae</taxon>
        <taxon>Armadillidium</taxon>
    </lineage>
</organism>
<evidence type="ECO:0000313" key="2">
    <source>
        <dbReference type="EMBL" id="KAB7495699.1"/>
    </source>
</evidence>
<keyword evidence="3" id="KW-1185">Reference proteome</keyword>
<dbReference type="Proteomes" id="UP000326759">
    <property type="component" value="Unassembled WGS sequence"/>
</dbReference>
<comment type="caution">
    <text evidence="2">The sequence shown here is derived from an EMBL/GenBank/DDBJ whole genome shotgun (WGS) entry which is preliminary data.</text>
</comment>
<feature type="compositionally biased region" description="Basic residues" evidence="1">
    <location>
        <begin position="100"/>
        <end position="114"/>
    </location>
</feature>
<dbReference type="AlphaFoldDB" id="A0A5N5SQ09"/>
<sequence>MAVAKVMQKDSEKNMISHFEERRCELDQPFWIDSGHFSHVFFCRLNEFVINNPKKNNNYYSYQYHHIYSSSIENSVDVSCFLKQLHKTRYDQKTGLSNSKKLKKGKQNRRRLRGITKEEDR</sequence>
<feature type="region of interest" description="Disordered" evidence="1">
    <location>
        <begin position="93"/>
        <end position="121"/>
    </location>
</feature>
<gene>
    <name evidence="2" type="ORF">Anas_04172</name>
</gene>
<name>A0A5N5SQ09_9CRUS</name>
<proteinExistence type="predicted"/>
<dbReference type="OrthoDB" id="10640600at2759"/>
<evidence type="ECO:0000256" key="1">
    <source>
        <dbReference type="SAM" id="MobiDB-lite"/>
    </source>
</evidence>
<protein>
    <submittedName>
        <fullName evidence="2">Uncharacterized protein</fullName>
    </submittedName>
</protein>